<keyword evidence="1" id="KW-0175">Coiled coil</keyword>
<reference evidence="2 3" key="1">
    <citation type="journal article" date="2018" name="PLoS ONE">
        <title>The draft genome of Kipferlia bialata reveals reductive genome evolution in fornicate parasites.</title>
        <authorList>
            <person name="Tanifuji G."/>
            <person name="Takabayashi S."/>
            <person name="Kume K."/>
            <person name="Takagi M."/>
            <person name="Nakayama T."/>
            <person name="Kamikawa R."/>
            <person name="Inagaki Y."/>
            <person name="Hashimoto T."/>
        </authorList>
    </citation>
    <scope>NUCLEOTIDE SEQUENCE [LARGE SCALE GENOMIC DNA]</scope>
    <source>
        <strain evidence="2">NY0173</strain>
    </source>
</reference>
<sequence length="85" mass="9659">MSGPRSVIGSLEFLQRAFAQSDREKLMLSKQNDLLQAELKRLKGLLADSQREKAGLESRLQAMAANVPLVQQRYMCYFTLSAQRQ</sequence>
<gene>
    <name evidence="2" type="ORF">KIPB_009055</name>
</gene>
<evidence type="ECO:0000256" key="1">
    <source>
        <dbReference type="SAM" id="Coils"/>
    </source>
</evidence>
<name>A0A9K3D3S4_9EUKA</name>
<keyword evidence="3" id="KW-1185">Reference proteome</keyword>
<organism evidence="2 3">
    <name type="scientific">Kipferlia bialata</name>
    <dbReference type="NCBI Taxonomy" id="797122"/>
    <lineage>
        <taxon>Eukaryota</taxon>
        <taxon>Metamonada</taxon>
        <taxon>Carpediemonas-like organisms</taxon>
        <taxon>Kipferlia</taxon>
    </lineage>
</organism>
<dbReference type="Proteomes" id="UP000265618">
    <property type="component" value="Unassembled WGS sequence"/>
</dbReference>
<evidence type="ECO:0000313" key="2">
    <source>
        <dbReference type="EMBL" id="GIQ87085.1"/>
    </source>
</evidence>
<dbReference type="EMBL" id="BDIP01002961">
    <property type="protein sequence ID" value="GIQ87085.1"/>
    <property type="molecule type" value="Genomic_DNA"/>
</dbReference>
<comment type="caution">
    <text evidence="2">The sequence shown here is derived from an EMBL/GenBank/DDBJ whole genome shotgun (WGS) entry which is preliminary data.</text>
</comment>
<protein>
    <submittedName>
        <fullName evidence="2">Uncharacterized protein</fullName>
    </submittedName>
</protein>
<dbReference type="AlphaFoldDB" id="A0A9K3D3S4"/>
<evidence type="ECO:0000313" key="3">
    <source>
        <dbReference type="Proteomes" id="UP000265618"/>
    </source>
</evidence>
<proteinExistence type="predicted"/>
<feature type="coiled-coil region" evidence="1">
    <location>
        <begin position="32"/>
        <end position="66"/>
    </location>
</feature>
<accession>A0A9K3D3S4</accession>